<feature type="compositionally biased region" description="Polar residues" evidence="1">
    <location>
        <begin position="11"/>
        <end position="20"/>
    </location>
</feature>
<evidence type="ECO:0000313" key="3">
    <source>
        <dbReference type="Proteomes" id="UP000596742"/>
    </source>
</evidence>
<evidence type="ECO:0008006" key="4">
    <source>
        <dbReference type="Google" id="ProtNLM"/>
    </source>
</evidence>
<dbReference type="PANTHER" id="PTHR28489">
    <property type="entry name" value="RENTINAL DEGENERATION 3-LIKE"/>
    <property type="match status" value="1"/>
</dbReference>
<dbReference type="Proteomes" id="UP000596742">
    <property type="component" value="Unassembled WGS sequence"/>
</dbReference>
<sequence length="203" mass="23190">MMPLKSVWKSLVSNDQSKPPTRNEKSMVADSLMSELDYNIKELEKVRIDKEQEETRKKTGVDYSWLITTPPKGYTIPQLQRLELEELFYQVKPEECGSILALFRDSLLNEPQSSELPSIFRACVQQILQQRPKEQSLTEWVTQRTMSLTSLKGRHSAQVVPSGDATCRDPEDVQDIPLSENTQNNGIIQVVPMFTHDVESLPV</sequence>
<evidence type="ECO:0000313" key="2">
    <source>
        <dbReference type="EMBL" id="VDI56970.1"/>
    </source>
</evidence>
<dbReference type="PANTHER" id="PTHR28489:SF2">
    <property type="entry name" value="RENTINAL DEGENERATION 3-LIKE"/>
    <property type="match status" value="1"/>
</dbReference>
<keyword evidence="3" id="KW-1185">Reference proteome</keyword>
<name>A0A8B6G0D6_MYTGA</name>
<dbReference type="EMBL" id="UYJE01007680">
    <property type="protein sequence ID" value="VDI56970.1"/>
    <property type="molecule type" value="Genomic_DNA"/>
</dbReference>
<gene>
    <name evidence="2" type="ORF">MGAL_10B054285</name>
</gene>
<dbReference type="Pfam" id="PF14473">
    <property type="entry name" value="RD3"/>
    <property type="match status" value="1"/>
</dbReference>
<accession>A0A8B6G0D6</accession>
<protein>
    <recommendedName>
        <fullName evidence="4">Protein RD3</fullName>
    </recommendedName>
</protein>
<dbReference type="OrthoDB" id="10072259at2759"/>
<organism evidence="2 3">
    <name type="scientific">Mytilus galloprovincialis</name>
    <name type="common">Mediterranean mussel</name>
    <dbReference type="NCBI Taxonomy" id="29158"/>
    <lineage>
        <taxon>Eukaryota</taxon>
        <taxon>Metazoa</taxon>
        <taxon>Spiralia</taxon>
        <taxon>Lophotrochozoa</taxon>
        <taxon>Mollusca</taxon>
        <taxon>Bivalvia</taxon>
        <taxon>Autobranchia</taxon>
        <taxon>Pteriomorphia</taxon>
        <taxon>Mytilida</taxon>
        <taxon>Mytiloidea</taxon>
        <taxon>Mytilidae</taxon>
        <taxon>Mytilinae</taxon>
        <taxon>Mytilus</taxon>
    </lineage>
</organism>
<comment type="caution">
    <text evidence="2">The sequence shown here is derived from an EMBL/GenBank/DDBJ whole genome shotgun (WGS) entry which is preliminary data.</text>
</comment>
<dbReference type="InterPro" id="IPR028092">
    <property type="entry name" value="RD3"/>
</dbReference>
<proteinExistence type="predicted"/>
<reference evidence="2" key="1">
    <citation type="submission" date="2018-11" db="EMBL/GenBank/DDBJ databases">
        <authorList>
            <person name="Alioto T."/>
            <person name="Alioto T."/>
        </authorList>
    </citation>
    <scope>NUCLEOTIDE SEQUENCE</scope>
</reference>
<evidence type="ECO:0000256" key="1">
    <source>
        <dbReference type="SAM" id="MobiDB-lite"/>
    </source>
</evidence>
<feature type="region of interest" description="Disordered" evidence="1">
    <location>
        <begin position="1"/>
        <end position="28"/>
    </location>
</feature>
<dbReference type="AlphaFoldDB" id="A0A8B6G0D6"/>